<dbReference type="AlphaFoldDB" id="A0AA40BRY4"/>
<keyword evidence="1" id="KW-0732">Signal</keyword>
<protein>
    <submittedName>
        <fullName evidence="2">Uncharacterized protein</fullName>
    </submittedName>
</protein>
<evidence type="ECO:0000313" key="2">
    <source>
        <dbReference type="EMBL" id="KAK0739292.1"/>
    </source>
</evidence>
<accession>A0AA40BRY4</accession>
<keyword evidence="3" id="KW-1185">Reference proteome</keyword>
<reference evidence="2" key="1">
    <citation type="submission" date="2023-06" db="EMBL/GenBank/DDBJ databases">
        <title>Genome-scale phylogeny and comparative genomics of the fungal order Sordariales.</title>
        <authorList>
            <consortium name="Lawrence Berkeley National Laboratory"/>
            <person name="Hensen N."/>
            <person name="Bonometti L."/>
            <person name="Westerberg I."/>
            <person name="Brannstrom I.O."/>
            <person name="Guillou S."/>
            <person name="Cros-Aarteil S."/>
            <person name="Calhoun S."/>
            <person name="Haridas S."/>
            <person name="Kuo A."/>
            <person name="Mondo S."/>
            <person name="Pangilinan J."/>
            <person name="Riley R."/>
            <person name="Labutti K."/>
            <person name="Andreopoulos B."/>
            <person name="Lipzen A."/>
            <person name="Chen C."/>
            <person name="Yanf M."/>
            <person name="Daum C."/>
            <person name="Ng V."/>
            <person name="Clum A."/>
            <person name="Steindorff A."/>
            <person name="Ohm R."/>
            <person name="Martin F."/>
            <person name="Silar P."/>
            <person name="Natvig D."/>
            <person name="Lalanne C."/>
            <person name="Gautier V."/>
            <person name="Ament-Velasquez S.L."/>
            <person name="Kruys A."/>
            <person name="Hutchinson M.I."/>
            <person name="Powell A.J."/>
            <person name="Barry K."/>
            <person name="Miller A.N."/>
            <person name="Grigoriev I.V."/>
            <person name="Debuchy R."/>
            <person name="Gladieux P."/>
            <person name="Thoren M.H."/>
            <person name="Johannesson H."/>
        </authorList>
    </citation>
    <scope>NUCLEOTIDE SEQUENCE</scope>
    <source>
        <strain evidence="2">CBS 540.89</strain>
    </source>
</reference>
<gene>
    <name evidence="2" type="ORF">B0T21DRAFT_284396</name>
</gene>
<organism evidence="2 3">
    <name type="scientific">Apiosordaria backusii</name>
    <dbReference type="NCBI Taxonomy" id="314023"/>
    <lineage>
        <taxon>Eukaryota</taxon>
        <taxon>Fungi</taxon>
        <taxon>Dikarya</taxon>
        <taxon>Ascomycota</taxon>
        <taxon>Pezizomycotina</taxon>
        <taxon>Sordariomycetes</taxon>
        <taxon>Sordariomycetidae</taxon>
        <taxon>Sordariales</taxon>
        <taxon>Lasiosphaeriaceae</taxon>
        <taxon>Apiosordaria</taxon>
    </lineage>
</organism>
<dbReference type="EMBL" id="JAUKTV010000004">
    <property type="protein sequence ID" value="KAK0739292.1"/>
    <property type="molecule type" value="Genomic_DNA"/>
</dbReference>
<evidence type="ECO:0000313" key="3">
    <source>
        <dbReference type="Proteomes" id="UP001172159"/>
    </source>
</evidence>
<feature type="signal peptide" evidence="1">
    <location>
        <begin position="1"/>
        <end position="18"/>
    </location>
</feature>
<proteinExistence type="predicted"/>
<name>A0AA40BRY4_9PEZI</name>
<feature type="chain" id="PRO_5041465187" evidence="1">
    <location>
        <begin position="19"/>
        <end position="360"/>
    </location>
</feature>
<evidence type="ECO:0000256" key="1">
    <source>
        <dbReference type="SAM" id="SignalP"/>
    </source>
</evidence>
<sequence length="360" mass="40041">MIILALLFLPFLLGLSLGQLQSIQRRDDPPKSLCYALGLRPAFYQWAGDCPGVLHQLESMSLVTNEETGQYTSNYSFNTPKDYIWIMNEKCSIIIYQSNPNKSIAIPEVPMPTVVSWAKDYIFGDCVGKNLSGSIFGVGENKTNPFGMLKTVVIPSNVAVQTWWEIMGWPSHALSEWLFSKSDPGSFPKASETFGRLGSCFNASEVFDIWALPKPDDFQQQPLVPNDCQGVISILQEKYANNHTTETRTFGGVETRIREDSGICTALIWNMEPNITTILDVDMATVVTSAKKYLLDDCIAGNNQSGIWVGVGEDPGWPLATIILPKNYADWLESAVIVPWGESQGSKSLIEKLRTYMAWT</sequence>
<dbReference type="Proteomes" id="UP001172159">
    <property type="component" value="Unassembled WGS sequence"/>
</dbReference>
<comment type="caution">
    <text evidence="2">The sequence shown here is derived from an EMBL/GenBank/DDBJ whole genome shotgun (WGS) entry which is preliminary data.</text>
</comment>